<dbReference type="InterPro" id="IPR048528">
    <property type="entry name" value="Lamp2-like_luminal"/>
</dbReference>
<feature type="compositionally biased region" description="Polar residues" evidence="9">
    <location>
        <begin position="104"/>
        <end position="120"/>
    </location>
</feature>
<evidence type="ECO:0000313" key="14">
    <source>
        <dbReference type="Proteomes" id="UP000002852"/>
    </source>
</evidence>
<evidence type="ECO:0000256" key="1">
    <source>
        <dbReference type="ARBA" id="ARBA00004530"/>
    </source>
</evidence>
<feature type="domain" description="Lysosome-associated membrane glycoprotein 2-like luminal" evidence="11">
    <location>
        <begin position="232"/>
        <end position="375"/>
    </location>
</feature>
<dbReference type="OMA" id="TTKHPNT"/>
<reference evidence="14" key="2">
    <citation type="journal article" date="2013" name="Nat. Genet.">
        <title>The genome of the platyfish, Xiphophorus maculatus, provides insights into evolutionary adaptation and several complex traits.</title>
        <authorList>
            <person name="Schartl M."/>
            <person name="Walter R.B."/>
            <person name="Shen Y."/>
            <person name="Garcia T."/>
            <person name="Catchen J."/>
            <person name="Amores A."/>
            <person name="Braasch I."/>
            <person name="Chalopin D."/>
            <person name="Volff J.N."/>
            <person name="Lesch K.P."/>
            <person name="Bisazza A."/>
            <person name="Minx P."/>
            <person name="Hillier L."/>
            <person name="Wilson R.K."/>
            <person name="Fuerstenberg S."/>
            <person name="Boore J."/>
            <person name="Searle S."/>
            <person name="Postlethwait J.H."/>
            <person name="Warren W.C."/>
        </authorList>
    </citation>
    <scope>NUCLEOTIDE SEQUENCE [LARGE SCALE GENOMIC DNA]</scope>
    <source>
        <strain evidence="14">JP 163 A</strain>
    </source>
</reference>
<dbReference type="PROSITE" id="PS51407">
    <property type="entry name" value="LAMP_3"/>
    <property type="match status" value="1"/>
</dbReference>
<feature type="region of interest" description="Disordered" evidence="9">
    <location>
        <begin position="104"/>
        <end position="233"/>
    </location>
</feature>
<keyword evidence="7" id="KW-0325">Glycoprotein</keyword>
<dbReference type="InterPro" id="IPR002000">
    <property type="entry name" value="Lysosome-assoc_membr_glycop"/>
</dbReference>
<comment type="similarity">
    <text evidence="8">Belongs to the LAMP family.</text>
</comment>
<reference evidence="14" key="1">
    <citation type="submission" date="2012-01" db="EMBL/GenBank/DDBJ databases">
        <authorList>
            <person name="Walter R."/>
            <person name="Schartl M."/>
            <person name="Warren W."/>
        </authorList>
    </citation>
    <scope>NUCLEOTIDE SEQUENCE [LARGE SCALE GENOMIC DNA]</scope>
    <source>
        <strain evidence="14">JP 163 A</strain>
    </source>
</reference>
<comment type="caution">
    <text evidence="8">Lacks conserved residue(s) required for the propagation of feature annotation.</text>
</comment>
<dbReference type="GO" id="GO:0031902">
    <property type="term" value="C:late endosome membrane"/>
    <property type="evidence" value="ECO:0007669"/>
    <property type="project" value="TreeGrafter"/>
</dbReference>
<keyword evidence="2 8" id="KW-0812">Transmembrane</keyword>
<dbReference type="GO" id="GO:0005886">
    <property type="term" value="C:plasma membrane"/>
    <property type="evidence" value="ECO:0007669"/>
    <property type="project" value="TreeGrafter"/>
</dbReference>
<protein>
    <submittedName>
        <fullName evidence="13">Macrosialin-like</fullName>
    </submittedName>
</protein>
<reference evidence="13" key="3">
    <citation type="submission" date="2025-08" db="UniProtKB">
        <authorList>
            <consortium name="Ensembl"/>
        </authorList>
    </citation>
    <scope>IDENTIFICATION</scope>
    <source>
        <strain evidence="13">JP 163 A</strain>
    </source>
</reference>
<evidence type="ECO:0000256" key="10">
    <source>
        <dbReference type="SAM" id="Phobius"/>
    </source>
</evidence>
<dbReference type="Pfam" id="PF21222">
    <property type="entry name" value="Lamp2_2nd"/>
    <property type="match status" value="1"/>
</dbReference>
<keyword evidence="3" id="KW-0732">Signal</keyword>
<dbReference type="InParanoid" id="A0A3B5QA43"/>
<organism evidence="13 14">
    <name type="scientific">Xiphophorus maculatus</name>
    <name type="common">Southern platyfish</name>
    <name type="synonym">Platypoecilus maculatus</name>
    <dbReference type="NCBI Taxonomy" id="8083"/>
    <lineage>
        <taxon>Eukaryota</taxon>
        <taxon>Metazoa</taxon>
        <taxon>Chordata</taxon>
        <taxon>Craniata</taxon>
        <taxon>Vertebrata</taxon>
        <taxon>Euteleostomi</taxon>
        <taxon>Actinopterygii</taxon>
        <taxon>Neopterygii</taxon>
        <taxon>Teleostei</taxon>
        <taxon>Neoteleostei</taxon>
        <taxon>Acanthomorphata</taxon>
        <taxon>Ovalentaria</taxon>
        <taxon>Atherinomorphae</taxon>
        <taxon>Cyprinodontiformes</taxon>
        <taxon>Poeciliidae</taxon>
        <taxon>Poeciliinae</taxon>
        <taxon>Xiphophorus</taxon>
    </lineage>
</organism>
<evidence type="ECO:0000256" key="8">
    <source>
        <dbReference type="PROSITE-ProRule" id="PRU00740"/>
    </source>
</evidence>
<feature type="transmembrane region" description="Helical" evidence="10">
    <location>
        <begin position="392"/>
        <end position="415"/>
    </location>
</feature>
<dbReference type="GO" id="GO:0072594">
    <property type="term" value="P:establishment of protein localization to organelle"/>
    <property type="evidence" value="ECO:0007669"/>
    <property type="project" value="TreeGrafter"/>
</dbReference>
<dbReference type="AlphaFoldDB" id="A0A3B5QA43"/>
<keyword evidence="4" id="KW-0967">Endosome</keyword>
<dbReference type="GeneTree" id="ENSGT00940000169954"/>
<dbReference type="Proteomes" id="UP000002852">
    <property type="component" value="Unassembled WGS sequence"/>
</dbReference>
<keyword evidence="14" id="KW-1185">Reference proteome</keyword>
<dbReference type="PANTHER" id="PTHR11506">
    <property type="entry name" value="LYSOSOME-ASSOCIATED MEMBRANE GLYCOPROTEIN"/>
    <property type="match status" value="1"/>
</dbReference>
<accession>A0A3B5QA43</accession>
<feature type="compositionally biased region" description="Low complexity" evidence="9">
    <location>
        <begin position="121"/>
        <end position="219"/>
    </location>
</feature>
<evidence type="ECO:0000256" key="6">
    <source>
        <dbReference type="ARBA" id="ARBA00023136"/>
    </source>
</evidence>
<dbReference type="GO" id="GO:0005765">
    <property type="term" value="C:lysosomal membrane"/>
    <property type="evidence" value="ECO:0007669"/>
    <property type="project" value="UniProtKB-SubCell"/>
</dbReference>
<reference evidence="13" key="4">
    <citation type="submission" date="2025-09" db="UniProtKB">
        <authorList>
            <consortium name="Ensembl"/>
        </authorList>
    </citation>
    <scope>IDENTIFICATION</scope>
    <source>
        <strain evidence="13">JP 163 A</strain>
    </source>
</reference>
<proteinExistence type="inferred from homology"/>
<feature type="domain" description="Lysosome-associated membrane glycoprotein 2-like transmembrane" evidence="12">
    <location>
        <begin position="396"/>
        <end position="425"/>
    </location>
</feature>
<evidence type="ECO:0000313" key="13">
    <source>
        <dbReference type="Ensembl" id="ENSXMAP00000027915.1"/>
    </source>
</evidence>
<evidence type="ECO:0000256" key="2">
    <source>
        <dbReference type="ARBA" id="ARBA00022692"/>
    </source>
</evidence>
<evidence type="ECO:0000256" key="7">
    <source>
        <dbReference type="ARBA" id="ARBA00023180"/>
    </source>
</evidence>
<dbReference type="Gene3D" id="2.40.160.110">
    <property type="match status" value="1"/>
</dbReference>
<dbReference type="PRINTS" id="PR00336">
    <property type="entry name" value="LYSASSOCTDMP"/>
</dbReference>
<comment type="subcellular location">
    <subcellularLocation>
        <location evidence="1">Endosome membrane</location>
        <topology evidence="1">Single-pass type I membrane protein</topology>
    </subcellularLocation>
    <subcellularLocation>
        <location evidence="8">Lysosome membrane</location>
        <topology evidence="8">Single-pass type I membrane protein</topology>
    </subcellularLocation>
</comment>
<evidence type="ECO:0000256" key="9">
    <source>
        <dbReference type="SAM" id="MobiDB-lite"/>
    </source>
</evidence>
<keyword evidence="8" id="KW-0458">Lysosome</keyword>
<sequence length="427" mass="46481">MSKISTPFDFCQSQYLLTTSLQVFHLKSTLTLNLFFTSFLLRLEESRNLNHPLAAPLRLQEAGVKNSEQGCQSRPVTMQRIPALILVACCALTALSLANDTNGSKLPSTMSSAEAFDQSNKTTTPKPTTHKPTTPKPTTHKPTTPKPTTHKPTTPKPTTHKPTTPKPTTHKPTTPKPTTHKPTTPKPTTHNTTTPKPTTHKSTTPKPTTHNTTTPKTTPTIPPHPTPATNLTVGNYSLKTDKGVVCLMAQMALQIKLSTKTVNGTFIIIPSQTIAAGECKETKANLTLSFKEGFITFLFNKNVSDNTAYLNAVSFSLLYSFSVSGNQKYSAENDSVQLFAAKIGHSYSCKDESVFMGNGLSLEVSNNRIQAFNVTKNEFGRPDLCPADQPDYSVAIAVGVTLLVLIVIVLIVYLLGRRKRTAGYQSL</sequence>
<dbReference type="PANTHER" id="PTHR11506:SF2">
    <property type="entry name" value="MACROSIALIN"/>
    <property type="match status" value="1"/>
</dbReference>
<dbReference type="Pfam" id="PF01299">
    <property type="entry name" value="Lamp2-like_luminal"/>
    <property type="match status" value="1"/>
</dbReference>
<evidence type="ECO:0000256" key="5">
    <source>
        <dbReference type="ARBA" id="ARBA00022989"/>
    </source>
</evidence>
<evidence type="ECO:0000259" key="11">
    <source>
        <dbReference type="Pfam" id="PF01299"/>
    </source>
</evidence>
<name>A0A3B5QA43_XIPMA</name>
<keyword evidence="5 10" id="KW-1133">Transmembrane helix</keyword>
<evidence type="ECO:0000256" key="4">
    <source>
        <dbReference type="ARBA" id="ARBA00022753"/>
    </source>
</evidence>
<dbReference type="InterPro" id="IPR048524">
    <property type="entry name" value="Lamp2-like_TM"/>
</dbReference>
<keyword evidence="6 8" id="KW-0472">Membrane</keyword>
<evidence type="ECO:0000256" key="3">
    <source>
        <dbReference type="ARBA" id="ARBA00022729"/>
    </source>
</evidence>
<evidence type="ECO:0000259" key="12">
    <source>
        <dbReference type="Pfam" id="PF21222"/>
    </source>
</evidence>
<dbReference type="STRING" id="8083.ENSXMAP00000027915"/>
<dbReference type="Ensembl" id="ENSXMAT00000021641.1">
    <property type="protein sequence ID" value="ENSXMAP00000027915.1"/>
    <property type="gene ID" value="ENSXMAG00000028895.1"/>
</dbReference>